<protein>
    <submittedName>
        <fullName evidence="1">DUF2813 domain-containing protein</fullName>
    </submittedName>
</protein>
<dbReference type="EMBL" id="JAVIIS010000097">
    <property type="protein sequence ID" value="MDX8443891.1"/>
    <property type="molecule type" value="Genomic_DNA"/>
</dbReference>
<dbReference type="InterPro" id="IPR022602">
    <property type="entry name" value="DUF2813"/>
</dbReference>
<sequence length="153" mass="16472">MRIRLDQIVVSQFKRIDSLTIELKPVTALVGGNTSGKSSALQAAQLGVSILQAAFRGIRGNGNPDFAGTVSNDAVLFRPTEQLLDLRRGDRATQNLGYSISYRGVDLDTNTDKEMTIEVRRGKNANIAITRTGDDDLAAVLARLMHGGELSTA</sequence>
<proteinExistence type="predicted"/>
<evidence type="ECO:0000313" key="2">
    <source>
        <dbReference type="Proteomes" id="UP001272097"/>
    </source>
</evidence>
<evidence type="ECO:0000313" key="1">
    <source>
        <dbReference type="EMBL" id="MDX8443891.1"/>
    </source>
</evidence>
<gene>
    <name evidence="1" type="ORF">RFM51_30495</name>
</gene>
<accession>A0ABU4X6E4</accession>
<dbReference type="RefSeq" id="WP_320217867.1">
    <property type="nucleotide sequence ID" value="NZ_JAVIIS010000097.1"/>
</dbReference>
<dbReference type="Pfam" id="PF11398">
    <property type="entry name" value="DUF2813"/>
    <property type="match status" value="1"/>
</dbReference>
<name>A0ABU4X6E4_9HYPH</name>
<dbReference type="SUPFAM" id="SSF52540">
    <property type="entry name" value="P-loop containing nucleoside triphosphate hydrolases"/>
    <property type="match status" value="1"/>
</dbReference>
<comment type="caution">
    <text evidence="1">The sequence shown here is derived from an EMBL/GenBank/DDBJ whole genome shotgun (WGS) entry which is preliminary data.</text>
</comment>
<dbReference type="Gene3D" id="3.40.50.300">
    <property type="entry name" value="P-loop containing nucleotide triphosphate hydrolases"/>
    <property type="match status" value="1"/>
</dbReference>
<dbReference type="Proteomes" id="UP001272097">
    <property type="component" value="Unassembled WGS sequence"/>
</dbReference>
<keyword evidence="2" id="KW-1185">Reference proteome</keyword>
<organism evidence="1 2">
    <name type="scientific">Mesorhizobium australafricanum</name>
    <dbReference type="NCBI Taxonomy" id="3072311"/>
    <lineage>
        <taxon>Bacteria</taxon>
        <taxon>Pseudomonadati</taxon>
        <taxon>Pseudomonadota</taxon>
        <taxon>Alphaproteobacteria</taxon>
        <taxon>Hyphomicrobiales</taxon>
        <taxon>Phyllobacteriaceae</taxon>
        <taxon>Mesorhizobium</taxon>
    </lineage>
</organism>
<reference evidence="1 2" key="1">
    <citation type="submission" date="2023-08" db="EMBL/GenBank/DDBJ databases">
        <title>Implementing the SeqCode for naming new Mesorhizobium species isolated from Vachellia karroo root nodules.</title>
        <authorList>
            <person name="Van Lill M."/>
        </authorList>
    </citation>
    <scope>NUCLEOTIDE SEQUENCE [LARGE SCALE GENOMIC DNA]</scope>
    <source>
        <strain evidence="1 2">VK3E</strain>
    </source>
</reference>
<dbReference type="InterPro" id="IPR027417">
    <property type="entry name" value="P-loop_NTPase"/>
</dbReference>